<dbReference type="PANTHER" id="PTHR30065">
    <property type="entry name" value="FLAGELLAR BIOSYNTHETIC PROTEIN FLIR"/>
    <property type="match status" value="1"/>
</dbReference>
<proteinExistence type="inferred from homology"/>
<dbReference type="STRING" id="1293891.TMES_06980"/>
<keyword evidence="11" id="KW-0969">Cilium</keyword>
<keyword evidence="4 10" id="KW-1003">Cell membrane</keyword>
<dbReference type="RefSeq" id="WP_085580806.1">
    <property type="nucleotide sequence ID" value="NZ_JFKA01000002.1"/>
</dbReference>
<dbReference type="GO" id="GO:0009425">
    <property type="term" value="C:bacterial-type flagellum basal body"/>
    <property type="evidence" value="ECO:0007669"/>
    <property type="project" value="UniProtKB-SubCell"/>
</dbReference>
<evidence type="ECO:0000313" key="12">
    <source>
        <dbReference type="Proteomes" id="UP000193391"/>
    </source>
</evidence>
<sequence>MSSLQDLLVLDFYVVLMTFARVGAAFAFMPGFGSTMVPARVRLMLALWIAVVISPLTSPLIPAQPADAPTLFVYLGFEITIGLFFGMFGQILMAALQTAGTIIAYSSSMANAFTNDPIAGQQSAVTGRLLTQVGLVLLFATGLDHLMIQAMFETYTLFPPGGKLPVGDMSQFISHALNDSFTIAMKMSAPFLVVSIVLQVALGLLNKLMPQLPVFFVAMPVQIAVAFFLFLIVLPSMMMVFSNYFENGLENFLTP</sequence>
<feature type="transmembrane region" description="Helical" evidence="10">
    <location>
        <begin position="73"/>
        <end position="96"/>
    </location>
</feature>
<keyword evidence="8 10" id="KW-0975">Bacterial flagellum</keyword>
<reference evidence="11 12" key="1">
    <citation type="submission" date="2014-03" db="EMBL/GenBank/DDBJ databases">
        <title>The draft genome sequence of Thalassospira mesophila JCM 18969.</title>
        <authorList>
            <person name="Lai Q."/>
            <person name="Shao Z."/>
        </authorList>
    </citation>
    <scope>NUCLEOTIDE SEQUENCE [LARGE SCALE GENOMIC DNA]</scope>
    <source>
        <strain evidence="11 12">JCM 18969</strain>
    </source>
</reference>
<dbReference type="NCBIfam" id="TIGR01400">
    <property type="entry name" value="fliR"/>
    <property type="match status" value="1"/>
</dbReference>
<feature type="transmembrane region" description="Helical" evidence="10">
    <location>
        <begin position="187"/>
        <end position="205"/>
    </location>
</feature>
<comment type="caution">
    <text evidence="11">The sequence shown here is derived from an EMBL/GenBank/DDBJ whole genome shotgun (WGS) entry which is preliminary data.</text>
</comment>
<dbReference type="PANTHER" id="PTHR30065:SF8">
    <property type="entry name" value="FLAGELLAR BIOSYNTHETIC PROTEIN FLIR"/>
    <property type="match status" value="1"/>
</dbReference>
<dbReference type="PRINTS" id="PR00953">
    <property type="entry name" value="TYPE3IMRPROT"/>
</dbReference>
<dbReference type="Proteomes" id="UP000193391">
    <property type="component" value="Unassembled WGS sequence"/>
</dbReference>
<comment type="similarity">
    <text evidence="2 10">Belongs to the FliR/MopE/SpaR family.</text>
</comment>
<keyword evidence="11" id="KW-0966">Cell projection</keyword>
<evidence type="ECO:0000313" key="11">
    <source>
        <dbReference type="EMBL" id="OSQ39702.1"/>
    </source>
</evidence>
<evidence type="ECO:0000256" key="1">
    <source>
        <dbReference type="ARBA" id="ARBA00002578"/>
    </source>
</evidence>
<evidence type="ECO:0000256" key="8">
    <source>
        <dbReference type="ARBA" id="ARBA00023143"/>
    </source>
</evidence>
<dbReference type="GO" id="GO:0044780">
    <property type="term" value="P:bacterial-type flagellum assembly"/>
    <property type="evidence" value="ECO:0007669"/>
    <property type="project" value="UniProtKB-UniRule"/>
</dbReference>
<evidence type="ECO:0000256" key="10">
    <source>
        <dbReference type="RuleBase" id="RU362071"/>
    </source>
</evidence>
<gene>
    <name evidence="11" type="ORF">TMES_06980</name>
</gene>
<keyword evidence="5 10" id="KW-0812">Transmembrane</keyword>
<evidence type="ECO:0000256" key="9">
    <source>
        <dbReference type="NCBIfam" id="TIGR01400"/>
    </source>
</evidence>
<dbReference type="Pfam" id="PF01311">
    <property type="entry name" value="Bac_export_1"/>
    <property type="match status" value="1"/>
</dbReference>
<keyword evidence="11" id="KW-0282">Flagellum</keyword>
<name>A0A1Y2L4F5_9PROT</name>
<dbReference type="OrthoDB" id="9779817at2"/>
<dbReference type="InterPro" id="IPR006303">
    <property type="entry name" value="FliR"/>
</dbReference>
<keyword evidence="7 10" id="KW-0472">Membrane</keyword>
<evidence type="ECO:0000256" key="7">
    <source>
        <dbReference type="ARBA" id="ARBA00023136"/>
    </source>
</evidence>
<feature type="transmembrane region" description="Helical" evidence="10">
    <location>
        <begin position="212"/>
        <end position="234"/>
    </location>
</feature>
<organism evidence="11 12">
    <name type="scientific">Thalassospira mesophila</name>
    <dbReference type="NCBI Taxonomy" id="1293891"/>
    <lineage>
        <taxon>Bacteria</taxon>
        <taxon>Pseudomonadati</taxon>
        <taxon>Pseudomonadota</taxon>
        <taxon>Alphaproteobacteria</taxon>
        <taxon>Rhodospirillales</taxon>
        <taxon>Thalassospiraceae</taxon>
        <taxon>Thalassospira</taxon>
    </lineage>
</organism>
<dbReference type="AlphaFoldDB" id="A0A1Y2L4F5"/>
<dbReference type="GO" id="GO:0005886">
    <property type="term" value="C:plasma membrane"/>
    <property type="evidence" value="ECO:0007669"/>
    <property type="project" value="UniProtKB-SubCell"/>
</dbReference>
<dbReference type="GO" id="GO:0006605">
    <property type="term" value="P:protein targeting"/>
    <property type="evidence" value="ECO:0007669"/>
    <property type="project" value="UniProtKB-UniRule"/>
</dbReference>
<dbReference type="InterPro" id="IPR002010">
    <property type="entry name" value="T3SS_IM_R"/>
</dbReference>
<protein>
    <recommendedName>
        <fullName evidence="3 9">Flagellar biosynthetic protein FliR</fullName>
    </recommendedName>
</protein>
<evidence type="ECO:0000256" key="5">
    <source>
        <dbReference type="ARBA" id="ARBA00022692"/>
    </source>
</evidence>
<evidence type="ECO:0000256" key="3">
    <source>
        <dbReference type="ARBA" id="ARBA00021717"/>
    </source>
</evidence>
<evidence type="ECO:0000256" key="4">
    <source>
        <dbReference type="ARBA" id="ARBA00022475"/>
    </source>
</evidence>
<feature type="transmembrane region" description="Helical" evidence="10">
    <location>
        <begin position="12"/>
        <end position="29"/>
    </location>
</feature>
<feature type="transmembrane region" description="Helical" evidence="10">
    <location>
        <begin position="41"/>
        <end position="61"/>
    </location>
</feature>
<evidence type="ECO:0000256" key="6">
    <source>
        <dbReference type="ARBA" id="ARBA00022989"/>
    </source>
</evidence>
<evidence type="ECO:0000256" key="2">
    <source>
        <dbReference type="ARBA" id="ARBA00009772"/>
    </source>
</evidence>
<keyword evidence="6 10" id="KW-1133">Transmembrane helix</keyword>
<comment type="function">
    <text evidence="1 10">Role in flagellar biosynthesis.</text>
</comment>
<keyword evidence="12" id="KW-1185">Reference proteome</keyword>
<dbReference type="EMBL" id="JFKA01000002">
    <property type="protein sequence ID" value="OSQ39702.1"/>
    <property type="molecule type" value="Genomic_DNA"/>
</dbReference>
<accession>A0A1Y2L4F5</accession>
<comment type="subcellular location">
    <subcellularLocation>
        <location evidence="10">Cell membrane</location>
        <topology evidence="10">Multi-pass membrane protein</topology>
    </subcellularLocation>
    <subcellularLocation>
        <location evidence="10">Bacterial flagellum basal body</location>
    </subcellularLocation>
</comment>